<evidence type="ECO:0000313" key="3">
    <source>
        <dbReference type="Proteomes" id="UP000193719"/>
    </source>
</evidence>
<dbReference type="EMBL" id="MCFH01000055">
    <property type="protein sequence ID" value="ORX43114.1"/>
    <property type="molecule type" value="Genomic_DNA"/>
</dbReference>
<sequence>YGFTPLILSYLLNYKDIFQYLFQICNLDALDLHGYSILHYAILKEDTVMVKKLIEKGVEINYKENKYGRGNSALDIAIHIKNKDILFALFQSPTLTIHELNSQSEIPLMTIIQMNEYPLEDQLEIIKKLINIGFNVNFINRQGLSPLVYAIHQHSLPIVKLLVEHGAYVNYSIENGLGPAKKSILMYAIETNYFPIIQYLLENTNAQFTDHISPLDLIQMIEKGNDQWLFYIDKLDIKNKLLKAIIYYNKLDILKKLLKNYLDIDYKDGNGNTLLANAIQINNKEMVYYFIDHGANLYSINAHGESIYDI</sequence>
<keyword evidence="1" id="KW-0040">ANK repeat</keyword>
<proteinExistence type="predicted"/>
<dbReference type="InterPro" id="IPR036770">
    <property type="entry name" value="Ankyrin_rpt-contain_sf"/>
</dbReference>
<accession>A0A1Y1UY12</accession>
<protein>
    <submittedName>
        <fullName evidence="2">Ankyrin</fullName>
    </submittedName>
</protein>
<evidence type="ECO:0000313" key="2">
    <source>
        <dbReference type="EMBL" id="ORX43114.1"/>
    </source>
</evidence>
<dbReference type="PROSITE" id="PS50088">
    <property type="entry name" value="ANK_REPEAT"/>
    <property type="match status" value="3"/>
</dbReference>
<feature type="repeat" description="ANK" evidence="1">
    <location>
        <begin position="142"/>
        <end position="174"/>
    </location>
</feature>
<feature type="non-terminal residue" evidence="2">
    <location>
        <position position="1"/>
    </location>
</feature>
<dbReference type="Proteomes" id="UP000193719">
    <property type="component" value="Unassembled WGS sequence"/>
</dbReference>
<dbReference type="InterPro" id="IPR002110">
    <property type="entry name" value="Ankyrin_rpt"/>
</dbReference>
<reference evidence="2 3" key="2">
    <citation type="submission" date="2016-08" db="EMBL/GenBank/DDBJ databases">
        <title>Pervasive Adenine N6-methylation of Active Genes in Fungi.</title>
        <authorList>
            <consortium name="DOE Joint Genome Institute"/>
            <person name="Mondo S.J."/>
            <person name="Dannebaum R.O."/>
            <person name="Kuo R.C."/>
            <person name="Labutti K."/>
            <person name="Haridas S."/>
            <person name="Kuo A."/>
            <person name="Salamov A."/>
            <person name="Ahrendt S.R."/>
            <person name="Lipzen A."/>
            <person name="Sullivan W."/>
            <person name="Andreopoulos W.B."/>
            <person name="Clum A."/>
            <person name="Lindquist E."/>
            <person name="Daum C."/>
            <person name="Ramamoorthy G.K."/>
            <person name="Gryganskyi A."/>
            <person name="Culley D."/>
            <person name="Magnuson J.K."/>
            <person name="James T.Y."/>
            <person name="O'Malley M.A."/>
            <person name="Stajich J.E."/>
            <person name="Spatafora J.W."/>
            <person name="Visel A."/>
            <person name="Grigoriev I.V."/>
        </authorList>
    </citation>
    <scope>NUCLEOTIDE SEQUENCE [LARGE SCALE GENOMIC DNA]</scope>
    <source>
        <strain evidence="3">finn</strain>
    </source>
</reference>
<dbReference type="PANTHER" id="PTHR24118:SF99">
    <property type="entry name" value="POTE ANKYRIN DOMAIN FAMILY MEMBER 3C-RELATED"/>
    <property type="match status" value="1"/>
</dbReference>
<name>A0A1Y1UY12_9FUNG</name>
<dbReference type="PANTHER" id="PTHR24118">
    <property type="entry name" value="POTE ANKYRIN DOMAIN"/>
    <property type="match status" value="1"/>
</dbReference>
<dbReference type="AlphaFoldDB" id="A0A1Y1UY12"/>
<dbReference type="SMART" id="SM00248">
    <property type="entry name" value="ANK"/>
    <property type="match status" value="8"/>
</dbReference>
<comment type="caution">
    <text evidence="2">The sequence shown here is derived from an EMBL/GenBank/DDBJ whole genome shotgun (WGS) entry which is preliminary data.</text>
</comment>
<dbReference type="Pfam" id="PF13637">
    <property type="entry name" value="Ank_4"/>
    <property type="match status" value="1"/>
</dbReference>
<feature type="repeat" description="ANK" evidence="1">
    <location>
        <begin position="33"/>
        <end position="65"/>
    </location>
</feature>
<dbReference type="PROSITE" id="PS50297">
    <property type="entry name" value="ANK_REP_REGION"/>
    <property type="match status" value="2"/>
</dbReference>
<feature type="non-terminal residue" evidence="2">
    <location>
        <position position="310"/>
    </location>
</feature>
<feature type="repeat" description="ANK" evidence="1">
    <location>
        <begin position="270"/>
        <end position="302"/>
    </location>
</feature>
<dbReference type="Gene3D" id="1.25.40.20">
    <property type="entry name" value="Ankyrin repeat-containing domain"/>
    <property type="match status" value="3"/>
</dbReference>
<organism evidence="2 3">
    <name type="scientific">Piromyces finnis</name>
    <dbReference type="NCBI Taxonomy" id="1754191"/>
    <lineage>
        <taxon>Eukaryota</taxon>
        <taxon>Fungi</taxon>
        <taxon>Fungi incertae sedis</taxon>
        <taxon>Chytridiomycota</taxon>
        <taxon>Chytridiomycota incertae sedis</taxon>
        <taxon>Neocallimastigomycetes</taxon>
        <taxon>Neocallimastigales</taxon>
        <taxon>Neocallimastigaceae</taxon>
        <taxon>Piromyces</taxon>
    </lineage>
</organism>
<evidence type="ECO:0000256" key="1">
    <source>
        <dbReference type="PROSITE-ProRule" id="PRU00023"/>
    </source>
</evidence>
<reference evidence="2 3" key="1">
    <citation type="submission" date="2016-08" db="EMBL/GenBank/DDBJ databases">
        <title>Genomes of anaerobic fungi encode conserved fungal cellulosomes for biomass hydrolysis.</title>
        <authorList>
            <consortium name="DOE Joint Genome Institute"/>
            <person name="Haitjema C.H."/>
            <person name="Gilmore S.P."/>
            <person name="Henske J.K."/>
            <person name="Solomon K.V."/>
            <person name="De Groot R."/>
            <person name="Kuo A."/>
            <person name="Mondo S.J."/>
            <person name="Salamov A.A."/>
            <person name="Labutti K."/>
            <person name="Zhao Z."/>
            <person name="Chiniquy J."/>
            <person name="Barry K."/>
            <person name="Brewer H.M."/>
            <person name="Purvine S.O."/>
            <person name="Wright A.T."/>
            <person name="Boxma B."/>
            <person name="Van Alen T."/>
            <person name="Hackstein J.H."/>
            <person name="Baker S.E."/>
            <person name="Grigoriev I.V."/>
            <person name="O'Malley M.A."/>
        </authorList>
    </citation>
    <scope>NUCLEOTIDE SEQUENCE [LARGE SCALE GENOMIC DNA]</scope>
    <source>
        <strain evidence="3">finn</strain>
    </source>
</reference>
<dbReference type="Pfam" id="PF12796">
    <property type="entry name" value="Ank_2"/>
    <property type="match status" value="2"/>
</dbReference>
<gene>
    <name evidence="2" type="ORF">BCR36DRAFT_222389</name>
</gene>
<keyword evidence="3" id="KW-1185">Reference proteome</keyword>
<dbReference type="SUPFAM" id="SSF48403">
    <property type="entry name" value="Ankyrin repeat"/>
    <property type="match status" value="1"/>
</dbReference>
<dbReference type="OrthoDB" id="194358at2759"/>
<dbReference type="STRING" id="1754191.A0A1Y1UY12"/>